<name>A0A7J6WWP1_THATH</name>
<dbReference type="AlphaFoldDB" id="A0A7J6WWP1"/>
<dbReference type="EMBL" id="JABWDY010008892">
    <property type="protein sequence ID" value="KAF5201849.1"/>
    <property type="molecule type" value="Genomic_DNA"/>
</dbReference>
<gene>
    <name evidence="1" type="ORF">FRX31_008564</name>
</gene>
<protein>
    <submittedName>
        <fullName evidence="1">Uncharacterized protein</fullName>
    </submittedName>
</protein>
<comment type="caution">
    <text evidence="1">The sequence shown here is derived from an EMBL/GenBank/DDBJ whole genome shotgun (WGS) entry which is preliminary data.</text>
</comment>
<evidence type="ECO:0000313" key="2">
    <source>
        <dbReference type="Proteomes" id="UP000554482"/>
    </source>
</evidence>
<keyword evidence="2" id="KW-1185">Reference proteome</keyword>
<sequence length="85" mass="9551">MFSSPNLSPCFSLSRRVKRPSRLSLFSILRHGQYPFHPYHAAANESSTSCKPLLGNWDYSLCLECGGEESLALTLNSNFKSRQVL</sequence>
<proteinExistence type="predicted"/>
<dbReference type="Proteomes" id="UP000554482">
    <property type="component" value="Unassembled WGS sequence"/>
</dbReference>
<organism evidence="1 2">
    <name type="scientific">Thalictrum thalictroides</name>
    <name type="common">Rue-anemone</name>
    <name type="synonym">Anemone thalictroides</name>
    <dbReference type="NCBI Taxonomy" id="46969"/>
    <lineage>
        <taxon>Eukaryota</taxon>
        <taxon>Viridiplantae</taxon>
        <taxon>Streptophyta</taxon>
        <taxon>Embryophyta</taxon>
        <taxon>Tracheophyta</taxon>
        <taxon>Spermatophyta</taxon>
        <taxon>Magnoliopsida</taxon>
        <taxon>Ranunculales</taxon>
        <taxon>Ranunculaceae</taxon>
        <taxon>Thalictroideae</taxon>
        <taxon>Thalictrum</taxon>
    </lineage>
</organism>
<accession>A0A7J6WWP1</accession>
<reference evidence="1 2" key="1">
    <citation type="submission" date="2020-06" db="EMBL/GenBank/DDBJ databases">
        <title>Transcriptomic and genomic resources for Thalictrum thalictroides and T. hernandezii: Facilitating candidate gene discovery in an emerging model plant lineage.</title>
        <authorList>
            <person name="Arias T."/>
            <person name="Riano-Pachon D.M."/>
            <person name="Di Stilio V.S."/>
        </authorList>
    </citation>
    <scope>NUCLEOTIDE SEQUENCE [LARGE SCALE GENOMIC DNA]</scope>
    <source>
        <strain evidence="2">cv. WT478/WT964</strain>
        <tissue evidence="1">Leaves</tissue>
    </source>
</reference>
<evidence type="ECO:0000313" key="1">
    <source>
        <dbReference type="EMBL" id="KAF5201849.1"/>
    </source>
</evidence>